<dbReference type="PANTHER" id="PTHR30520">
    <property type="entry name" value="FORMATE TRANSPORTER-RELATED"/>
    <property type="match status" value="1"/>
</dbReference>
<name>A0A836B424_9CHLO</name>
<reference evidence="8" key="1">
    <citation type="journal article" date="2020" name="bioRxiv">
        <title>Comparative genomics of Chlamydomonas.</title>
        <authorList>
            <person name="Craig R.J."/>
            <person name="Hasan A.R."/>
            <person name="Ness R.W."/>
            <person name="Keightley P.D."/>
        </authorList>
    </citation>
    <scope>NUCLEOTIDE SEQUENCE</scope>
    <source>
        <strain evidence="8">CCAP 11/173</strain>
    </source>
</reference>
<dbReference type="Proteomes" id="UP000613740">
    <property type="component" value="Unassembled WGS sequence"/>
</dbReference>
<evidence type="ECO:0000256" key="5">
    <source>
        <dbReference type="ARBA" id="ARBA00023136"/>
    </source>
</evidence>
<proteinExistence type="inferred from homology"/>
<keyword evidence="2" id="KW-0813">Transport</keyword>
<feature type="transmembrane region" description="Helical" evidence="7">
    <location>
        <begin position="69"/>
        <end position="91"/>
    </location>
</feature>
<gene>
    <name evidence="8" type="ORF">HYH02_007816</name>
</gene>
<feature type="transmembrane region" description="Helical" evidence="7">
    <location>
        <begin position="275"/>
        <end position="296"/>
    </location>
</feature>
<evidence type="ECO:0000313" key="8">
    <source>
        <dbReference type="EMBL" id="KAG2447065.1"/>
    </source>
</evidence>
<comment type="similarity">
    <text evidence="6">Belongs to the FNT transporter (TC 1.A.16) family.</text>
</comment>
<keyword evidence="3 7" id="KW-0812">Transmembrane</keyword>
<comment type="caution">
    <text evidence="8">The sequence shown here is derived from an EMBL/GenBank/DDBJ whole genome shotgun (WGS) entry which is preliminary data.</text>
</comment>
<keyword evidence="4 7" id="KW-1133">Transmembrane helix</keyword>
<keyword evidence="5 7" id="KW-0472">Membrane</keyword>
<dbReference type="Gene3D" id="1.20.1080.10">
    <property type="entry name" value="Glycerol uptake facilitator protein"/>
    <property type="match status" value="1"/>
</dbReference>
<evidence type="ECO:0000256" key="1">
    <source>
        <dbReference type="ARBA" id="ARBA00004141"/>
    </source>
</evidence>
<dbReference type="Pfam" id="PF01226">
    <property type="entry name" value="Form_Nir_trans"/>
    <property type="match status" value="1"/>
</dbReference>
<dbReference type="InterPro" id="IPR000292">
    <property type="entry name" value="For/NO2_transpt"/>
</dbReference>
<feature type="transmembrane region" description="Helical" evidence="7">
    <location>
        <begin position="149"/>
        <end position="173"/>
    </location>
</feature>
<dbReference type="FunFam" id="1.20.1080.10:FF:000011">
    <property type="entry name" value="Formate family transporter"/>
    <property type="match status" value="1"/>
</dbReference>
<dbReference type="PANTHER" id="PTHR30520:SF6">
    <property type="entry name" value="FORMATE_NITRATE FAMILY TRANSPORTER (EUROFUNG)"/>
    <property type="match status" value="1"/>
</dbReference>
<evidence type="ECO:0000256" key="2">
    <source>
        <dbReference type="ARBA" id="ARBA00022448"/>
    </source>
</evidence>
<comment type="subcellular location">
    <subcellularLocation>
        <location evidence="1">Membrane</location>
        <topology evidence="1">Multi-pass membrane protein</topology>
    </subcellularLocation>
</comment>
<feature type="transmembrane region" description="Helical" evidence="7">
    <location>
        <begin position="103"/>
        <end position="128"/>
    </location>
</feature>
<dbReference type="EMBL" id="JAEHOD010000023">
    <property type="protein sequence ID" value="KAG2447065.1"/>
    <property type="molecule type" value="Genomic_DNA"/>
</dbReference>
<sequence length="410" mass="43504">MSTSIAMSPVADPARGHAEERAQIGGLTAATASKGDAALFRLFITPLEVWNKVVATGVAKAKYSWPKKILLSFLAGAYLSFGMAFAFLVGGQLKNTKVDDPGMYNLILGFFGLPFGLTMVILMGSDLYTSDVTFMCAAWCEGKTKLTAVVWNLVYCWFGNLCGSLFMVQMYLWGDVFTGREAFEEGVAVKKTSPDFGVNFVRGMLCNWLVNIATWQAMTAQDVTGKFVGVFIPVTIFVASGFEHCIANQFGIPMGMRLGGPAHYVSTSEAIVKNYIPVTLGNSVAAIIFIVGFYFFSIGTGHDMVVNSWNSAVARFLPPMLAGWLQTGDVVAGEGGLHPLPGKFIGDISVHYGGAAGGGASTPSHRGISAALRALTSSMRGTHATPPAAVVSTQPQLQGTGESAHAKSMV</sequence>
<dbReference type="OrthoDB" id="4829at2759"/>
<dbReference type="InterPro" id="IPR023271">
    <property type="entry name" value="Aquaporin-like"/>
</dbReference>
<evidence type="ECO:0000256" key="3">
    <source>
        <dbReference type="ARBA" id="ARBA00022692"/>
    </source>
</evidence>
<protein>
    <recommendedName>
        <fullName evidence="10">Formate/nitrite transporter</fullName>
    </recommendedName>
</protein>
<dbReference type="GO" id="GO:0005886">
    <property type="term" value="C:plasma membrane"/>
    <property type="evidence" value="ECO:0007669"/>
    <property type="project" value="TreeGrafter"/>
</dbReference>
<evidence type="ECO:0000313" key="9">
    <source>
        <dbReference type="Proteomes" id="UP000613740"/>
    </source>
</evidence>
<evidence type="ECO:0008006" key="10">
    <source>
        <dbReference type="Google" id="ProtNLM"/>
    </source>
</evidence>
<evidence type="ECO:0000256" key="4">
    <source>
        <dbReference type="ARBA" id="ARBA00022989"/>
    </source>
</evidence>
<dbReference type="GO" id="GO:0015499">
    <property type="term" value="F:formate transmembrane transporter activity"/>
    <property type="evidence" value="ECO:0007669"/>
    <property type="project" value="TreeGrafter"/>
</dbReference>
<accession>A0A836B424</accession>
<evidence type="ECO:0000256" key="7">
    <source>
        <dbReference type="SAM" id="Phobius"/>
    </source>
</evidence>
<organism evidence="8 9">
    <name type="scientific">Chlamydomonas schloesseri</name>
    <dbReference type="NCBI Taxonomy" id="2026947"/>
    <lineage>
        <taxon>Eukaryota</taxon>
        <taxon>Viridiplantae</taxon>
        <taxon>Chlorophyta</taxon>
        <taxon>core chlorophytes</taxon>
        <taxon>Chlorophyceae</taxon>
        <taxon>CS clade</taxon>
        <taxon>Chlamydomonadales</taxon>
        <taxon>Chlamydomonadaceae</taxon>
        <taxon>Chlamydomonas</taxon>
    </lineage>
</organism>
<keyword evidence="9" id="KW-1185">Reference proteome</keyword>
<evidence type="ECO:0000256" key="6">
    <source>
        <dbReference type="ARBA" id="ARBA00049660"/>
    </source>
</evidence>
<dbReference type="AlphaFoldDB" id="A0A836B424"/>